<reference evidence="2 3" key="1">
    <citation type="journal article" date="2018" name="New Phytol.">
        <title>Comparative genomics and transcriptomics depict ericoid mycorrhizal fungi as versatile saprotrophs and plant mutualists.</title>
        <authorList>
            <person name="Martino E."/>
            <person name="Morin E."/>
            <person name="Grelet G.A."/>
            <person name="Kuo A."/>
            <person name="Kohler A."/>
            <person name="Daghino S."/>
            <person name="Barry K.W."/>
            <person name="Cichocki N."/>
            <person name="Clum A."/>
            <person name="Dockter R.B."/>
            <person name="Hainaut M."/>
            <person name="Kuo R.C."/>
            <person name="LaButti K."/>
            <person name="Lindahl B.D."/>
            <person name="Lindquist E.A."/>
            <person name="Lipzen A."/>
            <person name="Khouja H.R."/>
            <person name="Magnuson J."/>
            <person name="Murat C."/>
            <person name="Ohm R.A."/>
            <person name="Singer S.W."/>
            <person name="Spatafora J.W."/>
            <person name="Wang M."/>
            <person name="Veneault-Fourrey C."/>
            <person name="Henrissat B."/>
            <person name="Grigoriev I.V."/>
            <person name="Martin F.M."/>
            <person name="Perotto S."/>
        </authorList>
    </citation>
    <scope>NUCLEOTIDE SEQUENCE [LARGE SCALE GENOMIC DNA]</scope>
    <source>
        <strain evidence="2 3">ATCC 22711</strain>
    </source>
</reference>
<dbReference type="InterPro" id="IPR002575">
    <property type="entry name" value="Aminoglycoside_PTrfase"/>
</dbReference>
<dbReference type="Proteomes" id="UP000241818">
    <property type="component" value="Unassembled WGS sequence"/>
</dbReference>
<protein>
    <recommendedName>
        <fullName evidence="1">Aminoglycoside phosphotransferase domain-containing protein</fullName>
    </recommendedName>
</protein>
<dbReference type="PANTHER" id="PTHR21310:SF37">
    <property type="entry name" value="AMINOGLYCOSIDE PHOSPHOTRANSFERASE DOMAIN-CONTAINING PROTEIN"/>
    <property type="match status" value="1"/>
</dbReference>
<dbReference type="SUPFAM" id="SSF56112">
    <property type="entry name" value="Protein kinase-like (PK-like)"/>
    <property type="match status" value="1"/>
</dbReference>
<dbReference type="GeneID" id="36575391"/>
<dbReference type="InParanoid" id="A0A2T3BAB8"/>
<dbReference type="RefSeq" id="XP_024723813.1">
    <property type="nucleotide sequence ID" value="XM_024867310.1"/>
</dbReference>
<evidence type="ECO:0000313" key="3">
    <source>
        <dbReference type="Proteomes" id="UP000241818"/>
    </source>
</evidence>
<sequence length="518" mass="59450">MPSTLPLLRGTISLDRALSDDDNILSLIGYPRRRQEFFSYLTAHKAEIEALVSFHLGVERCRASDSETWLCGSFNVCIPVFISPPSAVRSVLVRIPLPYKVGEASCPGNVDEKLRCEVASYLWIQENCPDVSIPFLFGFGFPDGPSFTAPELTPLLARLKWGSRRTLLSWLRFPVPCRYIDRNRRDTLKTGYMIISRVSQGEMLSDSWEVFRHDKAHRSNLFHDLARIVLSLNRSPLGSIGSLTVNNQGITTLTNRPLTLQLQSLENEGVPSAIPRDYTYTTVEPYLLDLLACHDNRIFYQPNSIHDQDDGQQQLAALTIMRATLPQFAQREYRHGPFVFTLTDLHQSNIFVDSEWHITSLIDLEWACSLPIQLQSPPYWLSGRGIDQLEHGEHLETYSHLVSEYIDAFAAEERQLETSIQKRHSTNQSSIMKKCWETGSFWYFQALNTPKGLFRVFNEHIQRRFCAEHSEMLIFDQVVSPYWGIGTADIIERKIREEERYKERLREAFAEESPKGGI</sequence>
<gene>
    <name evidence="2" type="ORF">M430DRAFT_39334</name>
</gene>
<evidence type="ECO:0000259" key="1">
    <source>
        <dbReference type="Pfam" id="PF01636"/>
    </source>
</evidence>
<dbReference type="InterPro" id="IPR011009">
    <property type="entry name" value="Kinase-like_dom_sf"/>
</dbReference>
<dbReference type="InterPro" id="IPR051678">
    <property type="entry name" value="AGP_Transferase"/>
</dbReference>
<accession>A0A2T3BAB8</accession>
<name>A0A2T3BAB8_AMORE</name>
<dbReference type="OrthoDB" id="3645574at2759"/>
<proteinExistence type="predicted"/>
<keyword evidence="3" id="KW-1185">Reference proteome</keyword>
<dbReference type="PANTHER" id="PTHR21310">
    <property type="entry name" value="AMINOGLYCOSIDE PHOSPHOTRANSFERASE-RELATED-RELATED"/>
    <property type="match status" value="1"/>
</dbReference>
<dbReference type="STRING" id="857342.A0A2T3BAB8"/>
<evidence type="ECO:0000313" key="2">
    <source>
        <dbReference type="EMBL" id="PSS25214.1"/>
    </source>
</evidence>
<feature type="domain" description="Aminoglycoside phosphotransferase" evidence="1">
    <location>
        <begin position="261"/>
        <end position="368"/>
    </location>
</feature>
<dbReference type="EMBL" id="KZ679007">
    <property type="protein sequence ID" value="PSS25214.1"/>
    <property type="molecule type" value="Genomic_DNA"/>
</dbReference>
<organism evidence="2 3">
    <name type="scientific">Amorphotheca resinae ATCC 22711</name>
    <dbReference type="NCBI Taxonomy" id="857342"/>
    <lineage>
        <taxon>Eukaryota</taxon>
        <taxon>Fungi</taxon>
        <taxon>Dikarya</taxon>
        <taxon>Ascomycota</taxon>
        <taxon>Pezizomycotina</taxon>
        <taxon>Leotiomycetes</taxon>
        <taxon>Helotiales</taxon>
        <taxon>Amorphothecaceae</taxon>
        <taxon>Amorphotheca</taxon>
    </lineage>
</organism>
<dbReference type="Pfam" id="PF01636">
    <property type="entry name" value="APH"/>
    <property type="match status" value="1"/>
</dbReference>
<dbReference type="AlphaFoldDB" id="A0A2T3BAB8"/>